<dbReference type="Proteomes" id="UP000481109">
    <property type="component" value="Unassembled WGS sequence"/>
</dbReference>
<feature type="transmembrane region" description="Helical" evidence="2">
    <location>
        <begin position="286"/>
        <end position="307"/>
    </location>
</feature>
<sequence>MAIESDQLVFDYLSRVGDLAQQRQLSSNARMRLVTELRAEIEKRRGRAIGGESPASVRRMLDRIGAPEDLVDKAAAGEGLDLPPDVELPSQRTRIRRFGGRTAPAGGSPPASDESGTGRRPGLRKTLPRPREPEEADAPQRPVASPPHLAGEDELGPSGSEPDWWRVDTTPFGPSDSVPGFTGGIEIPEILKPPPKVEERLKKVPVPVEDEEDDEADDIVEVPVRRRLPRLRRAPAERSLSFSNPLLLIAAVLLVVGAVMGSIIPLVAGWGIAYASRRLTPNEAKLAVLWVPGLALASGMVWLWGRVEGRWGEPVADEAMGQAVSETWPWVVRGAAVASALFLVWRSQRGARGE</sequence>
<evidence type="ECO:0000313" key="3">
    <source>
        <dbReference type="EMBL" id="NGO80920.1"/>
    </source>
</evidence>
<keyword evidence="4" id="KW-1185">Reference proteome</keyword>
<accession>A0A6G4XVX1</accession>
<evidence type="ECO:0000313" key="4">
    <source>
        <dbReference type="Proteomes" id="UP000481109"/>
    </source>
</evidence>
<organism evidence="3 4">
    <name type="scientific">Streptomyces mesophilus</name>
    <dbReference type="NCBI Taxonomy" id="1775132"/>
    <lineage>
        <taxon>Bacteria</taxon>
        <taxon>Bacillati</taxon>
        <taxon>Actinomycetota</taxon>
        <taxon>Actinomycetes</taxon>
        <taxon>Kitasatosporales</taxon>
        <taxon>Streptomycetaceae</taxon>
        <taxon>Streptomyces</taxon>
    </lineage>
</organism>
<name>A0A6G4XVX1_9ACTN</name>
<dbReference type="RefSeq" id="WP_165336329.1">
    <property type="nucleotide sequence ID" value="NZ_JAAKZW010000262.1"/>
</dbReference>
<evidence type="ECO:0000256" key="1">
    <source>
        <dbReference type="SAM" id="MobiDB-lite"/>
    </source>
</evidence>
<keyword evidence="2" id="KW-1133">Transmembrane helix</keyword>
<keyword evidence="2" id="KW-0812">Transmembrane</keyword>
<comment type="caution">
    <text evidence="3">The sequence shown here is derived from an EMBL/GenBank/DDBJ whole genome shotgun (WGS) entry which is preliminary data.</text>
</comment>
<dbReference type="AlphaFoldDB" id="A0A6G4XVX1"/>
<dbReference type="EMBL" id="JAAKZW010000262">
    <property type="protein sequence ID" value="NGO80920.1"/>
    <property type="molecule type" value="Genomic_DNA"/>
</dbReference>
<evidence type="ECO:0000256" key="2">
    <source>
        <dbReference type="SAM" id="Phobius"/>
    </source>
</evidence>
<proteinExistence type="predicted"/>
<gene>
    <name evidence="3" type="ORF">G6045_35465</name>
</gene>
<keyword evidence="2" id="KW-0472">Membrane</keyword>
<feature type="transmembrane region" description="Helical" evidence="2">
    <location>
        <begin position="246"/>
        <end position="274"/>
    </location>
</feature>
<protein>
    <submittedName>
        <fullName evidence="3">Uncharacterized protein</fullName>
    </submittedName>
</protein>
<reference evidence="3 4" key="1">
    <citation type="submission" date="2020-02" db="EMBL/GenBank/DDBJ databases">
        <title>Whole-genome analyses of novel actinobacteria.</title>
        <authorList>
            <person name="Sahin N."/>
            <person name="Tokatli A."/>
        </authorList>
    </citation>
    <scope>NUCLEOTIDE SEQUENCE [LARGE SCALE GENOMIC DNA]</scope>
    <source>
        <strain evidence="3 4">YC504</strain>
    </source>
</reference>
<feature type="region of interest" description="Disordered" evidence="1">
    <location>
        <begin position="99"/>
        <end position="190"/>
    </location>
</feature>
<feature type="transmembrane region" description="Helical" evidence="2">
    <location>
        <begin position="327"/>
        <end position="345"/>
    </location>
</feature>